<keyword evidence="2" id="KW-0808">Transferase</keyword>
<dbReference type="Gene3D" id="3.90.228.10">
    <property type="match status" value="1"/>
</dbReference>
<dbReference type="EMBL" id="CATNWA010000180">
    <property type="protein sequence ID" value="CAI9534124.1"/>
    <property type="molecule type" value="Genomic_DNA"/>
</dbReference>
<evidence type="ECO:0000259" key="3">
    <source>
        <dbReference type="PROSITE" id="PS51059"/>
    </source>
</evidence>
<dbReference type="PANTHER" id="PTHR45740">
    <property type="entry name" value="POLY [ADP-RIBOSE] POLYMERASE"/>
    <property type="match status" value="1"/>
</dbReference>
<dbReference type="Pfam" id="PF00644">
    <property type="entry name" value="PARP"/>
    <property type="match status" value="1"/>
</dbReference>
<organism evidence="4 5">
    <name type="scientific">Staurois parvus</name>
    <dbReference type="NCBI Taxonomy" id="386267"/>
    <lineage>
        <taxon>Eukaryota</taxon>
        <taxon>Metazoa</taxon>
        <taxon>Chordata</taxon>
        <taxon>Craniata</taxon>
        <taxon>Vertebrata</taxon>
        <taxon>Euteleostomi</taxon>
        <taxon>Amphibia</taxon>
        <taxon>Batrachia</taxon>
        <taxon>Anura</taxon>
        <taxon>Neobatrachia</taxon>
        <taxon>Ranoidea</taxon>
        <taxon>Ranidae</taxon>
        <taxon>Staurois</taxon>
    </lineage>
</organism>
<accession>A0ABN9ADQ0</accession>
<dbReference type="EC" id="2.4.2.-" evidence="2"/>
<sequence>MKKNNLTNTVDERLLFHGTNHVDIDAICRQNFDWIICGTNGIAYGFGSYFARDASYSHKYSPPTSTGKRTMFVAHVLVGSFIEGNPTLIQPPQKHGRTQRYDSCVD</sequence>
<keyword evidence="2" id="KW-0520">NAD</keyword>
<reference evidence="4" key="1">
    <citation type="submission" date="2023-05" db="EMBL/GenBank/DDBJ databases">
        <authorList>
            <person name="Stuckert A."/>
        </authorList>
    </citation>
    <scope>NUCLEOTIDE SEQUENCE</scope>
</reference>
<name>A0ABN9ADQ0_9NEOB</name>
<keyword evidence="5" id="KW-1185">Reference proteome</keyword>
<dbReference type="InterPro" id="IPR012317">
    <property type="entry name" value="Poly(ADP-ribose)pol_cat_dom"/>
</dbReference>
<evidence type="ECO:0000313" key="5">
    <source>
        <dbReference type="Proteomes" id="UP001162483"/>
    </source>
</evidence>
<evidence type="ECO:0000256" key="1">
    <source>
        <dbReference type="ARBA" id="ARBA00024347"/>
    </source>
</evidence>
<evidence type="ECO:0000313" key="4">
    <source>
        <dbReference type="EMBL" id="CAI9534124.1"/>
    </source>
</evidence>
<dbReference type="SUPFAM" id="SSF56399">
    <property type="entry name" value="ADP-ribosylation"/>
    <property type="match status" value="1"/>
</dbReference>
<keyword evidence="2" id="KW-0328">Glycosyltransferase</keyword>
<evidence type="ECO:0000256" key="2">
    <source>
        <dbReference type="RuleBase" id="RU362114"/>
    </source>
</evidence>
<feature type="domain" description="PARP catalytic" evidence="3">
    <location>
        <begin position="1"/>
        <end position="106"/>
    </location>
</feature>
<comment type="caution">
    <text evidence="4">The sequence shown here is derived from an EMBL/GenBank/DDBJ whole genome shotgun (WGS) entry which is preliminary data.</text>
</comment>
<protein>
    <recommendedName>
        <fullName evidence="2">Poly [ADP-ribose] polymerase</fullName>
        <shortName evidence="2">PARP</shortName>
        <ecNumber evidence="2">2.4.2.-</ecNumber>
    </recommendedName>
</protein>
<dbReference type="PROSITE" id="PS51059">
    <property type="entry name" value="PARP_CATALYTIC"/>
    <property type="match status" value="1"/>
</dbReference>
<proteinExistence type="inferred from homology"/>
<dbReference type="PANTHER" id="PTHR45740:SF6">
    <property type="entry name" value="PROTEIN MONO-ADP-RIBOSYLTRANSFERASE PARP12"/>
    <property type="match status" value="1"/>
</dbReference>
<gene>
    <name evidence="4" type="ORF">SPARVUS_LOCUS536032</name>
</gene>
<dbReference type="Proteomes" id="UP001162483">
    <property type="component" value="Unassembled WGS sequence"/>
</dbReference>
<comment type="similarity">
    <text evidence="1">Belongs to the ARTD/PARP family.</text>
</comment>
<feature type="non-terminal residue" evidence="4">
    <location>
        <position position="106"/>
    </location>
</feature>
<dbReference type="InterPro" id="IPR051712">
    <property type="entry name" value="ARTD-AVP"/>
</dbReference>